<dbReference type="GO" id="GO:0005737">
    <property type="term" value="C:cytoplasm"/>
    <property type="evidence" value="ECO:0007669"/>
    <property type="project" value="TreeGrafter"/>
</dbReference>
<dbReference type="PANTHER" id="PTHR14963">
    <property type="entry name" value="RHO GTPASE ACTIVATING PROTEIN 18,19-RELATED"/>
    <property type="match status" value="1"/>
</dbReference>
<evidence type="ECO:0000256" key="1">
    <source>
        <dbReference type="ARBA" id="ARBA00022468"/>
    </source>
</evidence>
<name>A0A9D4ERW5_DREPO</name>
<dbReference type="Gene3D" id="1.10.555.10">
    <property type="entry name" value="Rho GTPase activation protein"/>
    <property type="match status" value="1"/>
</dbReference>
<dbReference type="GO" id="GO:0005096">
    <property type="term" value="F:GTPase activator activity"/>
    <property type="evidence" value="ECO:0007669"/>
    <property type="project" value="UniProtKB-KW"/>
</dbReference>
<reference evidence="3" key="2">
    <citation type="submission" date="2020-11" db="EMBL/GenBank/DDBJ databases">
        <authorList>
            <person name="McCartney M.A."/>
            <person name="Auch B."/>
            <person name="Kono T."/>
            <person name="Mallez S."/>
            <person name="Becker A."/>
            <person name="Gohl D.M."/>
            <person name="Silverstein K.A.T."/>
            <person name="Koren S."/>
            <person name="Bechman K.B."/>
            <person name="Herman A."/>
            <person name="Abrahante J.E."/>
            <person name="Garbe J."/>
        </authorList>
    </citation>
    <scope>NUCLEOTIDE SEQUENCE</scope>
    <source>
        <strain evidence="3">Duluth1</strain>
        <tissue evidence="3">Whole animal</tissue>
    </source>
</reference>
<protein>
    <recommendedName>
        <fullName evidence="2">Rho-GAP domain-containing protein</fullName>
    </recommendedName>
</protein>
<evidence type="ECO:0000313" key="3">
    <source>
        <dbReference type="EMBL" id="KAH3785290.1"/>
    </source>
</evidence>
<dbReference type="GO" id="GO:0051056">
    <property type="term" value="P:regulation of small GTPase mediated signal transduction"/>
    <property type="evidence" value="ECO:0007669"/>
    <property type="project" value="TreeGrafter"/>
</dbReference>
<dbReference type="AlphaFoldDB" id="A0A9D4ERW5"/>
<evidence type="ECO:0000313" key="4">
    <source>
        <dbReference type="Proteomes" id="UP000828390"/>
    </source>
</evidence>
<proteinExistence type="predicted"/>
<keyword evidence="4" id="KW-1185">Reference proteome</keyword>
<comment type="caution">
    <text evidence="3">The sequence shown here is derived from an EMBL/GenBank/DDBJ whole genome shotgun (WGS) entry which is preliminary data.</text>
</comment>
<feature type="domain" description="Rho-GAP" evidence="2">
    <location>
        <begin position="1"/>
        <end position="94"/>
    </location>
</feature>
<organism evidence="3 4">
    <name type="scientific">Dreissena polymorpha</name>
    <name type="common">Zebra mussel</name>
    <name type="synonym">Mytilus polymorpha</name>
    <dbReference type="NCBI Taxonomy" id="45954"/>
    <lineage>
        <taxon>Eukaryota</taxon>
        <taxon>Metazoa</taxon>
        <taxon>Spiralia</taxon>
        <taxon>Lophotrochozoa</taxon>
        <taxon>Mollusca</taxon>
        <taxon>Bivalvia</taxon>
        <taxon>Autobranchia</taxon>
        <taxon>Heteroconchia</taxon>
        <taxon>Euheterodonta</taxon>
        <taxon>Imparidentia</taxon>
        <taxon>Neoheterodontei</taxon>
        <taxon>Myida</taxon>
        <taxon>Dreissenoidea</taxon>
        <taxon>Dreissenidae</taxon>
        <taxon>Dreissena</taxon>
    </lineage>
</organism>
<sequence>MSCLISFLQQPDCLRTEGLFRKTGNVSRQRLLREWIAQGADDLHLGDGTFSPHDVATVLKQLLIELPEPLLTQKHYEAHMQISGRFHALLLIFF</sequence>
<dbReference type="Pfam" id="PF00620">
    <property type="entry name" value="RhoGAP"/>
    <property type="match status" value="1"/>
</dbReference>
<dbReference type="EMBL" id="JAIWYP010000008">
    <property type="protein sequence ID" value="KAH3785290.1"/>
    <property type="molecule type" value="Genomic_DNA"/>
</dbReference>
<keyword evidence="1" id="KW-0343">GTPase activation</keyword>
<evidence type="ECO:0000259" key="2">
    <source>
        <dbReference type="PROSITE" id="PS50238"/>
    </source>
</evidence>
<dbReference type="InterPro" id="IPR000198">
    <property type="entry name" value="RhoGAP_dom"/>
</dbReference>
<dbReference type="PANTHER" id="PTHR14963:SF7">
    <property type="entry name" value="RHO GTPASE-ACTIVATING PROTEIN 19"/>
    <property type="match status" value="1"/>
</dbReference>
<dbReference type="PROSITE" id="PS50238">
    <property type="entry name" value="RHOGAP"/>
    <property type="match status" value="1"/>
</dbReference>
<dbReference type="SUPFAM" id="SSF48350">
    <property type="entry name" value="GTPase activation domain, GAP"/>
    <property type="match status" value="1"/>
</dbReference>
<gene>
    <name evidence="3" type="ORF">DPMN_163375</name>
</gene>
<dbReference type="Proteomes" id="UP000828390">
    <property type="component" value="Unassembled WGS sequence"/>
</dbReference>
<dbReference type="InterPro" id="IPR008936">
    <property type="entry name" value="Rho_GTPase_activation_prot"/>
</dbReference>
<reference evidence="3" key="1">
    <citation type="journal article" date="2019" name="bioRxiv">
        <title>The Genome of the Zebra Mussel, Dreissena polymorpha: A Resource for Invasive Species Research.</title>
        <authorList>
            <person name="McCartney M.A."/>
            <person name="Auch B."/>
            <person name="Kono T."/>
            <person name="Mallez S."/>
            <person name="Zhang Y."/>
            <person name="Obille A."/>
            <person name="Becker A."/>
            <person name="Abrahante J.E."/>
            <person name="Garbe J."/>
            <person name="Badalamenti J.P."/>
            <person name="Herman A."/>
            <person name="Mangelson H."/>
            <person name="Liachko I."/>
            <person name="Sullivan S."/>
            <person name="Sone E.D."/>
            <person name="Koren S."/>
            <person name="Silverstein K.A.T."/>
            <person name="Beckman K.B."/>
            <person name="Gohl D.M."/>
        </authorList>
    </citation>
    <scope>NUCLEOTIDE SEQUENCE</scope>
    <source>
        <strain evidence="3">Duluth1</strain>
        <tissue evidence="3">Whole animal</tissue>
    </source>
</reference>
<dbReference type="GO" id="GO:0007165">
    <property type="term" value="P:signal transduction"/>
    <property type="evidence" value="ECO:0007669"/>
    <property type="project" value="InterPro"/>
</dbReference>
<accession>A0A9D4ERW5</accession>